<dbReference type="AlphaFoldDB" id="A0A4D6LFE8"/>
<protein>
    <submittedName>
        <fullName evidence="1">Uncharacterized protein</fullName>
    </submittedName>
</protein>
<name>A0A4D6LFE8_VIGUN</name>
<evidence type="ECO:0000313" key="1">
    <source>
        <dbReference type="EMBL" id="QCD87287.1"/>
    </source>
</evidence>
<keyword evidence="2" id="KW-1185">Reference proteome</keyword>
<evidence type="ECO:0000313" key="2">
    <source>
        <dbReference type="Proteomes" id="UP000501690"/>
    </source>
</evidence>
<organism evidence="1 2">
    <name type="scientific">Vigna unguiculata</name>
    <name type="common">Cowpea</name>
    <dbReference type="NCBI Taxonomy" id="3917"/>
    <lineage>
        <taxon>Eukaryota</taxon>
        <taxon>Viridiplantae</taxon>
        <taxon>Streptophyta</taxon>
        <taxon>Embryophyta</taxon>
        <taxon>Tracheophyta</taxon>
        <taxon>Spermatophyta</taxon>
        <taxon>Magnoliopsida</taxon>
        <taxon>eudicotyledons</taxon>
        <taxon>Gunneridae</taxon>
        <taxon>Pentapetalae</taxon>
        <taxon>rosids</taxon>
        <taxon>fabids</taxon>
        <taxon>Fabales</taxon>
        <taxon>Fabaceae</taxon>
        <taxon>Papilionoideae</taxon>
        <taxon>50 kb inversion clade</taxon>
        <taxon>NPAAA clade</taxon>
        <taxon>indigoferoid/millettioid clade</taxon>
        <taxon>Phaseoleae</taxon>
        <taxon>Vigna</taxon>
    </lineage>
</organism>
<reference evidence="1 2" key="1">
    <citation type="submission" date="2019-04" db="EMBL/GenBank/DDBJ databases">
        <title>An improved genome assembly and genetic linkage map for asparagus bean, Vigna unguiculata ssp. sesquipedialis.</title>
        <authorList>
            <person name="Xia Q."/>
            <person name="Zhang R."/>
            <person name="Dong Y."/>
        </authorList>
    </citation>
    <scope>NUCLEOTIDE SEQUENCE [LARGE SCALE GENOMIC DNA]</scope>
    <source>
        <tissue evidence="1">Leaf</tissue>
    </source>
</reference>
<gene>
    <name evidence="1" type="ORF">DEO72_LG3g1821</name>
</gene>
<dbReference type="EMBL" id="CP039347">
    <property type="protein sequence ID" value="QCD87287.1"/>
    <property type="molecule type" value="Genomic_DNA"/>
</dbReference>
<sequence length="68" mass="7564">MKSSSSGLSYMSYQAFCLLVHEPSSLVDPESDMSMDIYNLSYKVSNVGNMSTFVILKPTFPKLKGTLF</sequence>
<dbReference type="Proteomes" id="UP000501690">
    <property type="component" value="Linkage Group LG3"/>
</dbReference>
<proteinExistence type="predicted"/>
<accession>A0A4D6LFE8</accession>